<dbReference type="Gene3D" id="1.20.1250.20">
    <property type="entry name" value="MFS general substrate transporter like domains"/>
    <property type="match status" value="1"/>
</dbReference>
<dbReference type="InterPro" id="IPR044772">
    <property type="entry name" value="NO3_transporter"/>
</dbReference>
<keyword evidence="2 5" id="KW-0812">Transmembrane</keyword>
<evidence type="ECO:0000256" key="2">
    <source>
        <dbReference type="ARBA" id="ARBA00022692"/>
    </source>
</evidence>
<evidence type="ECO:0000256" key="4">
    <source>
        <dbReference type="ARBA" id="ARBA00023136"/>
    </source>
</evidence>
<proteinExistence type="predicted"/>
<dbReference type="PANTHER" id="PTHR23515">
    <property type="entry name" value="HIGH-AFFINITY NITRATE TRANSPORTER 2.3"/>
    <property type="match status" value="1"/>
</dbReference>
<evidence type="ECO:0000256" key="1">
    <source>
        <dbReference type="ARBA" id="ARBA00004141"/>
    </source>
</evidence>
<dbReference type="InterPro" id="IPR036259">
    <property type="entry name" value="MFS_trans_sf"/>
</dbReference>
<feature type="transmembrane region" description="Helical" evidence="5">
    <location>
        <begin position="12"/>
        <end position="30"/>
    </location>
</feature>
<comment type="subcellular location">
    <subcellularLocation>
        <location evidence="1">Membrane</location>
        <topology evidence="1">Multi-pass membrane protein</topology>
    </subcellularLocation>
</comment>
<dbReference type="AlphaFoldDB" id="A0A376S6T3"/>
<protein>
    <submittedName>
        <fullName evidence="6">Nitrite extrusion protein 2</fullName>
    </submittedName>
</protein>
<feature type="transmembrane region" description="Helical" evidence="5">
    <location>
        <begin position="79"/>
        <end position="103"/>
    </location>
</feature>
<organism evidence="6 7">
    <name type="scientific">Escherichia coli</name>
    <dbReference type="NCBI Taxonomy" id="562"/>
    <lineage>
        <taxon>Bacteria</taxon>
        <taxon>Pseudomonadati</taxon>
        <taxon>Pseudomonadota</taxon>
        <taxon>Gammaproteobacteria</taxon>
        <taxon>Enterobacterales</taxon>
        <taxon>Enterobacteriaceae</taxon>
        <taxon>Escherichia</taxon>
    </lineage>
</organism>
<keyword evidence="4 5" id="KW-0472">Membrane</keyword>
<evidence type="ECO:0000256" key="5">
    <source>
        <dbReference type="SAM" id="Phobius"/>
    </source>
</evidence>
<evidence type="ECO:0000313" key="6">
    <source>
        <dbReference type="EMBL" id="STI46414.1"/>
    </source>
</evidence>
<sequence>MVPIFGGRRWTVFSTAILIIPCVWLGIAVQNPNTPFGIFIVIALLCGFAGANFASSMGNISFFFPKAKQGSALGINGGLGNLGVSVMQLVAPLVIFVPVFAFLGVNGVPQATVRDVAGECRMDLGAITGDCHDRRLVRDE</sequence>
<accession>A0A376S6T3</accession>
<dbReference type="GO" id="GO:0015112">
    <property type="term" value="F:nitrate transmembrane transporter activity"/>
    <property type="evidence" value="ECO:0007669"/>
    <property type="project" value="InterPro"/>
</dbReference>
<dbReference type="GO" id="GO:0016020">
    <property type="term" value="C:membrane"/>
    <property type="evidence" value="ECO:0007669"/>
    <property type="project" value="UniProtKB-SubCell"/>
</dbReference>
<evidence type="ECO:0000313" key="7">
    <source>
        <dbReference type="Proteomes" id="UP000254817"/>
    </source>
</evidence>
<gene>
    <name evidence="6" type="primary">narU_2</name>
    <name evidence="6" type="ORF">NCTC11112_05582</name>
</gene>
<dbReference type="EMBL" id="UGAW01000002">
    <property type="protein sequence ID" value="STI46414.1"/>
    <property type="molecule type" value="Genomic_DNA"/>
</dbReference>
<keyword evidence="3 5" id="KW-1133">Transmembrane helix</keyword>
<dbReference type="SUPFAM" id="SSF103473">
    <property type="entry name" value="MFS general substrate transporter"/>
    <property type="match status" value="1"/>
</dbReference>
<name>A0A376S6T3_ECOLX</name>
<reference evidence="6 7" key="1">
    <citation type="submission" date="2018-06" db="EMBL/GenBank/DDBJ databases">
        <authorList>
            <consortium name="Pathogen Informatics"/>
            <person name="Doyle S."/>
        </authorList>
    </citation>
    <scope>NUCLEOTIDE SEQUENCE [LARGE SCALE GENOMIC DNA]</scope>
    <source>
        <strain evidence="6 7">NCTC11112</strain>
    </source>
</reference>
<feature type="transmembrane region" description="Helical" evidence="5">
    <location>
        <begin position="36"/>
        <end position="58"/>
    </location>
</feature>
<dbReference type="Proteomes" id="UP000254817">
    <property type="component" value="Unassembled WGS sequence"/>
</dbReference>
<evidence type="ECO:0000256" key="3">
    <source>
        <dbReference type="ARBA" id="ARBA00022989"/>
    </source>
</evidence>